<feature type="compositionally biased region" description="Pro residues" evidence="1">
    <location>
        <begin position="209"/>
        <end position="225"/>
    </location>
</feature>
<proteinExistence type="predicted"/>
<feature type="compositionally biased region" description="Low complexity" evidence="1">
    <location>
        <begin position="191"/>
        <end position="208"/>
    </location>
</feature>
<feature type="compositionally biased region" description="Basic and acidic residues" evidence="1">
    <location>
        <begin position="469"/>
        <end position="487"/>
    </location>
</feature>
<feature type="region of interest" description="Disordered" evidence="1">
    <location>
        <begin position="175"/>
        <end position="267"/>
    </location>
</feature>
<name>A0A543FXC2_9PSEU</name>
<organism evidence="2 3">
    <name type="scientific">Pseudonocardia cypriaca</name>
    <dbReference type="NCBI Taxonomy" id="882449"/>
    <lineage>
        <taxon>Bacteria</taxon>
        <taxon>Bacillati</taxon>
        <taxon>Actinomycetota</taxon>
        <taxon>Actinomycetes</taxon>
        <taxon>Pseudonocardiales</taxon>
        <taxon>Pseudonocardiaceae</taxon>
        <taxon>Pseudonocardia</taxon>
    </lineage>
</organism>
<sequence length="539" mass="53537">MTAVRKARHVEPPGNPHRPRPRSAEAISVAELLARCQGAPVPPPSRRGTGDAVSVAALLRREGRGPHRADPPLLPRGYARVAQPPAEPPRRNVRKAAAAAGALFAATAVLGPSVLDDASVRSVPDAGIPLPLPGLHGQGPGAHDLAVAAVRQLFADAVPSAVDTTAVADGEAAGRGRIAAHRSPSTVPGRAGSAAGTGSTEPIGVPWPGTVPPGSGVPPAGPGSWPPGGGGTGPAGPGGGSPGGEAPGGGAPGGGAPGGGGEPSRPPVIVVALSPPEVATPAVRVPSAAVDLPVAGPVRTPEVTVGPAVVAAPDVRATLGADGVEAVTTATGIGLPDVTAGDTNIGPLAASGASITTPDVEVSGARLALTADEPPEVELPEATLSATRVETPDLALGAVEVELPDIELPSVRLGLPSREEDEDTSPSEPVESPADADRAETGSDDEAGTEVTSTASGAESESGTESDTETDRERDTETHTDTARETDTETDTETDEETETETESETDEESAESADESPTADDTTTSDDESDESSDDDSE</sequence>
<feature type="region of interest" description="Disordered" evidence="1">
    <location>
        <begin position="1"/>
        <end position="23"/>
    </location>
</feature>
<feature type="compositionally biased region" description="Gly residues" evidence="1">
    <location>
        <begin position="226"/>
        <end position="262"/>
    </location>
</feature>
<gene>
    <name evidence="2" type="ORF">FB388_5710</name>
</gene>
<evidence type="ECO:0000313" key="3">
    <source>
        <dbReference type="Proteomes" id="UP000319818"/>
    </source>
</evidence>
<dbReference type="AlphaFoldDB" id="A0A543FXC2"/>
<feature type="compositionally biased region" description="Acidic residues" evidence="1">
    <location>
        <begin position="488"/>
        <end position="539"/>
    </location>
</feature>
<dbReference type="EMBL" id="VFPH01000002">
    <property type="protein sequence ID" value="TQM38471.1"/>
    <property type="molecule type" value="Genomic_DNA"/>
</dbReference>
<accession>A0A543FXC2</accession>
<evidence type="ECO:0000256" key="1">
    <source>
        <dbReference type="SAM" id="MobiDB-lite"/>
    </source>
</evidence>
<feature type="compositionally biased region" description="Low complexity" evidence="1">
    <location>
        <begin position="449"/>
        <end position="461"/>
    </location>
</feature>
<reference evidence="2 3" key="1">
    <citation type="submission" date="2019-06" db="EMBL/GenBank/DDBJ databases">
        <title>Sequencing the genomes of 1000 actinobacteria strains.</title>
        <authorList>
            <person name="Klenk H.-P."/>
        </authorList>
    </citation>
    <scope>NUCLEOTIDE SEQUENCE [LARGE SCALE GENOMIC DNA]</scope>
    <source>
        <strain evidence="2 3">DSM 45511</strain>
    </source>
</reference>
<keyword evidence="3" id="KW-1185">Reference proteome</keyword>
<comment type="caution">
    <text evidence="2">The sequence shown here is derived from an EMBL/GenBank/DDBJ whole genome shotgun (WGS) entry which is preliminary data.</text>
</comment>
<protein>
    <submittedName>
        <fullName evidence="2">Uncharacterized protein</fullName>
    </submittedName>
</protein>
<dbReference type="Proteomes" id="UP000319818">
    <property type="component" value="Unassembled WGS sequence"/>
</dbReference>
<evidence type="ECO:0000313" key="2">
    <source>
        <dbReference type="EMBL" id="TQM38471.1"/>
    </source>
</evidence>
<feature type="region of interest" description="Disordered" evidence="1">
    <location>
        <begin position="403"/>
        <end position="539"/>
    </location>
</feature>